<dbReference type="GO" id="GO:0006897">
    <property type="term" value="P:endocytosis"/>
    <property type="evidence" value="ECO:0007669"/>
    <property type="project" value="TreeGrafter"/>
</dbReference>
<feature type="domain" description="Dynamin-type G" evidence="3">
    <location>
        <begin position="1"/>
        <end position="173"/>
    </location>
</feature>
<dbReference type="Gene3D" id="1.20.120.1240">
    <property type="entry name" value="Dynamin, middle domain"/>
    <property type="match status" value="1"/>
</dbReference>
<dbReference type="OrthoDB" id="5061070at2759"/>
<dbReference type="Pfam" id="PF00350">
    <property type="entry name" value="Dynamin_N"/>
    <property type="match status" value="1"/>
</dbReference>
<evidence type="ECO:0000259" key="2">
    <source>
        <dbReference type="PROSITE" id="PS51388"/>
    </source>
</evidence>
<dbReference type="HOGENOM" id="CLU_008964_4_1_1"/>
<feature type="compositionally biased region" description="Polar residues" evidence="1">
    <location>
        <begin position="477"/>
        <end position="486"/>
    </location>
</feature>
<dbReference type="Proteomes" id="UP000008370">
    <property type="component" value="Unassembled WGS sequence"/>
</dbReference>
<keyword evidence="5" id="KW-1185">Reference proteome</keyword>
<dbReference type="InterPro" id="IPR000375">
    <property type="entry name" value="Dynamin_stalk"/>
</dbReference>
<dbReference type="PANTHER" id="PTHR11566">
    <property type="entry name" value="DYNAMIN"/>
    <property type="match status" value="1"/>
</dbReference>
<dbReference type="GO" id="GO:0000266">
    <property type="term" value="P:mitochondrial fission"/>
    <property type="evidence" value="ECO:0007669"/>
    <property type="project" value="TreeGrafter"/>
</dbReference>
<dbReference type="GO" id="GO:0005525">
    <property type="term" value="F:GTP binding"/>
    <property type="evidence" value="ECO:0007669"/>
    <property type="project" value="InterPro"/>
</dbReference>
<sequence>MEELKNELAFSRNAVCMDISGPEMADLAFVDLPGIIQNASSDTVQLVEDLVKSHIKGNCLILVTLPMNDDIENQKAMQLAKQIDPAGLRTIGVMTKPDTLPAGATKARDLWLDPDDDERAKGITNAQARDAEMAFFRHNAPWSTSSQKYRFGTAQLVASLSKVLTKVIYDTMPKLRKEATTQLNACIQRLKELLPAITAEPTSYVLSLLTTFCRDVASYINGDTDTASLVQQNRRTYATFKRNIRSSAPPFVPLPSALSSRSGLAMYSEADSDDDDSSDVVDLTETGPRQYITLQDVRKHIHKSLGKELPGNVPYGAKVSLIRNFKVFWEIDTRKCFQDVMRAFEETLSRLIQQHFERYHELKSRLHEATKVLLDTQKDVAWERVQDILDREETPFTQNKHYYQVSKAKYLSIYRSARAGKTDAAQEPAQKRRKVEGNVVKEAAVAIIPSTPQKAAFATSFKSASTVPQTPTPKPSFETQPSSVPQKRSIEEKRELDAEERARFEQQAITALTVLLGHNVTLEDFARLLPPDVYEEELEVMAEVRAYFKVAYKRMIDDVPMAVDDKFLAMFSGHLQEFLLSKLGIGGPNSSARCAAYLA</sequence>
<feature type="domain" description="GED" evidence="2">
    <location>
        <begin position="537"/>
        <end position="599"/>
    </location>
</feature>
<dbReference type="RefSeq" id="XP_007398562.1">
    <property type="nucleotide sequence ID" value="XM_007398500.1"/>
</dbReference>
<dbReference type="STRING" id="650164.K5VZD9"/>
<dbReference type="PROSITE" id="PS51388">
    <property type="entry name" value="GED"/>
    <property type="match status" value="1"/>
</dbReference>
<name>K5VZD9_PHACS</name>
<dbReference type="PRINTS" id="PR00195">
    <property type="entry name" value="DYNAMIN"/>
</dbReference>
<dbReference type="SUPFAM" id="SSF52540">
    <property type="entry name" value="P-loop containing nucleoside triphosphate hydrolases"/>
    <property type="match status" value="1"/>
</dbReference>
<dbReference type="EMBL" id="JH930475">
    <property type="protein sequence ID" value="EKM52205.1"/>
    <property type="molecule type" value="Genomic_DNA"/>
</dbReference>
<dbReference type="InterPro" id="IPR022812">
    <property type="entry name" value="Dynamin"/>
</dbReference>
<evidence type="ECO:0008006" key="6">
    <source>
        <dbReference type="Google" id="ProtNLM"/>
    </source>
</evidence>
<dbReference type="GO" id="GO:0016020">
    <property type="term" value="C:membrane"/>
    <property type="evidence" value="ECO:0007669"/>
    <property type="project" value="TreeGrafter"/>
</dbReference>
<feature type="region of interest" description="Disordered" evidence="1">
    <location>
        <begin position="462"/>
        <end position="496"/>
    </location>
</feature>
<dbReference type="InterPro" id="IPR030381">
    <property type="entry name" value="G_DYNAMIN_dom"/>
</dbReference>
<organism evidence="4 5">
    <name type="scientific">Phanerochaete carnosa (strain HHB-10118-sp)</name>
    <name type="common">White-rot fungus</name>
    <name type="synonym">Peniophora carnosa</name>
    <dbReference type="NCBI Taxonomy" id="650164"/>
    <lineage>
        <taxon>Eukaryota</taxon>
        <taxon>Fungi</taxon>
        <taxon>Dikarya</taxon>
        <taxon>Basidiomycota</taxon>
        <taxon>Agaricomycotina</taxon>
        <taxon>Agaricomycetes</taxon>
        <taxon>Polyporales</taxon>
        <taxon>Phanerochaetaceae</taxon>
        <taxon>Phanerochaete</taxon>
    </lineage>
</organism>
<reference evidence="4 5" key="1">
    <citation type="journal article" date="2012" name="BMC Genomics">
        <title>Comparative genomics of the white-rot fungi, Phanerochaete carnosa and P. chrysosporium, to elucidate the genetic basis of the distinct wood types they colonize.</title>
        <authorList>
            <person name="Suzuki H."/>
            <person name="MacDonald J."/>
            <person name="Syed K."/>
            <person name="Salamov A."/>
            <person name="Hori C."/>
            <person name="Aerts A."/>
            <person name="Henrissat B."/>
            <person name="Wiebenga A."/>
            <person name="vanKuyk P.A."/>
            <person name="Barry K."/>
            <person name="Lindquist E."/>
            <person name="LaButti K."/>
            <person name="Lapidus A."/>
            <person name="Lucas S."/>
            <person name="Coutinho P."/>
            <person name="Gong Y."/>
            <person name="Samejima M."/>
            <person name="Mahadevan R."/>
            <person name="Abou-Zaid M."/>
            <person name="de Vries R.P."/>
            <person name="Igarashi K."/>
            <person name="Yadav J.S."/>
            <person name="Grigoriev I.V."/>
            <person name="Master E.R."/>
        </authorList>
    </citation>
    <scope>NUCLEOTIDE SEQUENCE [LARGE SCALE GENOMIC DNA]</scope>
    <source>
        <strain evidence="4 5">HHB-10118-sp</strain>
    </source>
</reference>
<proteinExistence type="predicted"/>
<dbReference type="GO" id="GO:0005874">
    <property type="term" value="C:microtubule"/>
    <property type="evidence" value="ECO:0007669"/>
    <property type="project" value="TreeGrafter"/>
</dbReference>
<dbReference type="Gene3D" id="3.40.50.300">
    <property type="entry name" value="P-loop containing nucleotide triphosphate hydrolases"/>
    <property type="match status" value="1"/>
</dbReference>
<dbReference type="GO" id="GO:0005739">
    <property type="term" value="C:mitochondrion"/>
    <property type="evidence" value="ECO:0007669"/>
    <property type="project" value="TreeGrafter"/>
</dbReference>
<dbReference type="GeneID" id="18911314"/>
<evidence type="ECO:0000259" key="3">
    <source>
        <dbReference type="PROSITE" id="PS51718"/>
    </source>
</evidence>
<evidence type="ECO:0000313" key="4">
    <source>
        <dbReference type="EMBL" id="EKM52205.1"/>
    </source>
</evidence>
<dbReference type="GO" id="GO:0016559">
    <property type="term" value="P:peroxisome fission"/>
    <property type="evidence" value="ECO:0007669"/>
    <property type="project" value="TreeGrafter"/>
</dbReference>
<dbReference type="GO" id="GO:0008017">
    <property type="term" value="F:microtubule binding"/>
    <property type="evidence" value="ECO:0007669"/>
    <property type="project" value="TreeGrafter"/>
</dbReference>
<dbReference type="GO" id="GO:0003924">
    <property type="term" value="F:GTPase activity"/>
    <property type="evidence" value="ECO:0007669"/>
    <property type="project" value="TreeGrafter"/>
</dbReference>
<gene>
    <name evidence="4" type="ORF">PHACADRAFT_198273</name>
</gene>
<protein>
    <recommendedName>
        <fullName evidence="6">GED domain-containing protein</fullName>
    </recommendedName>
</protein>
<dbReference type="AlphaFoldDB" id="K5VZD9"/>
<dbReference type="KEGG" id="pco:PHACADRAFT_198273"/>
<dbReference type="InterPro" id="IPR027417">
    <property type="entry name" value="P-loop_NTPase"/>
</dbReference>
<evidence type="ECO:0000256" key="1">
    <source>
        <dbReference type="SAM" id="MobiDB-lite"/>
    </source>
</evidence>
<dbReference type="GO" id="GO:0048312">
    <property type="term" value="P:intracellular distribution of mitochondria"/>
    <property type="evidence" value="ECO:0007669"/>
    <property type="project" value="TreeGrafter"/>
</dbReference>
<dbReference type="Pfam" id="PF01031">
    <property type="entry name" value="Dynamin_M"/>
    <property type="match status" value="1"/>
</dbReference>
<dbReference type="PROSITE" id="PS51718">
    <property type="entry name" value="G_DYNAMIN_2"/>
    <property type="match status" value="1"/>
</dbReference>
<dbReference type="PANTHER" id="PTHR11566:SF21">
    <property type="entry name" value="DYNAMIN RELATED PROTEIN 1, ISOFORM A"/>
    <property type="match status" value="1"/>
</dbReference>
<dbReference type="InterPro" id="IPR020850">
    <property type="entry name" value="GED_dom"/>
</dbReference>
<dbReference type="InterPro" id="IPR045063">
    <property type="entry name" value="Dynamin_N"/>
</dbReference>
<evidence type="ECO:0000313" key="5">
    <source>
        <dbReference type="Proteomes" id="UP000008370"/>
    </source>
</evidence>
<dbReference type="InParanoid" id="K5VZD9"/>
<accession>K5VZD9</accession>